<dbReference type="SMART" id="SM00233">
    <property type="entry name" value="PH"/>
    <property type="match status" value="1"/>
</dbReference>
<dbReference type="InterPro" id="IPR001849">
    <property type="entry name" value="PH_domain"/>
</dbReference>
<dbReference type="InterPro" id="IPR019749">
    <property type="entry name" value="Band_41_domain"/>
</dbReference>
<dbReference type="GO" id="GO:0070527">
    <property type="term" value="P:platelet aggregation"/>
    <property type="evidence" value="ECO:0007669"/>
    <property type="project" value="TreeGrafter"/>
</dbReference>
<dbReference type="Ensembl" id="ENSSTUT00000098030.1">
    <property type="protein sequence ID" value="ENSSTUP00000092131.1"/>
    <property type="gene ID" value="ENSSTUG00000040038.1"/>
</dbReference>
<dbReference type="GO" id="GO:0033622">
    <property type="term" value="P:integrin activation"/>
    <property type="evidence" value="ECO:0007669"/>
    <property type="project" value="TreeGrafter"/>
</dbReference>
<dbReference type="PANTHER" id="PTHR16160:SF1">
    <property type="entry name" value="FERMITIN FAMILY HOMOLOG 3"/>
    <property type="match status" value="1"/>
</dbReference>
<dbReference type="Gene3D" id="2.30.29.30">
    <property type="entry name" value="Pleckstrin-homology domain (PH domain)/Phosphotyrosine-binding domain (PTB)"/>
    <property type="match status" value="2"/>
</dbReference>
<evidence type="ECO:0000313" key="4">
    <source>
        <dbReference type="Ensembl" id="ENSSTUP00000092131.1"/>
    </source>
</evidence>
<reference evidence="4" key="2">
    <citation type="submission" date="2025-09" db="UniProtKB">
        <authorList>
            <consortium name="Ensembl"/>
        </authorList>
    </citation>
    <scope>IDENTIFICATION</scope>
</reference>
<dbReference type="GO" id="GO:0030055">
    <property type="term" value="C:cell-substrate junction"/>
    <property type="evidence" value="ECO:0007669"/>
    <property type="project" value="TreeGrafter"/>
</dbReference>
<dbReference type="InterPro" id="IPR037843">
    <property type="entry name" value="Kindlin/fermitin"/>
</dbReference>
<dbReference type="Gene3D" id="3.10.20.90">
    <property type="entry name" value="Phosphatidylinositol 3-kinase Catalytic Subunit, Chain A, domain 1"/>
    <property type="match status" value="2"/>
</dbReference>
<protein>
    <submittedName>
        <fullName evidence="4">FERM domain containing kindlin 3b</fullName>
    </submittedName>
</protein>
<dbReference type="SUPFAM" id="SSF47031">
    <property type="entry name" value="Second domain of FERM"/>
    <property type="match status" value="1"/>
</dbReference>
<dbReference type="InterPro" id="IPR040790">
    <property type="entry name" value="Kindlin_2_N"/>
</dbReference>
<dbReference type="FunFam" id="2.30.29.30:FF:000037">
    <property type="entry name" value="Fermitin family homolog 2"/>
    <property type="match status" value="1"/>
</dbReference>
<dbReference type="PROSITE" id="PS50003">
    <property type="entry name" value="PH_DOMAIN"/>
    <property type="match status" value="1"/>
</dbReference>
<dbReference type="InterPro" id="IPR037837">
    <property type="entry name" value="PH_Kindlin/fermitin"/>
</dbReference>
<keyword evidence="5" id="KW-1185">Reference proteome</keyword>
<dbReference type="InterPro" id="IPR019748">
    <property type="entry name" value="FERM_central"/>
</dbReference>
<dbReference type="GO" id="GO:0033632">
    <property type="term" value="P:regulation of cell-cell adhesion mediated by integrin"/>
    <property type="evidence" value="ECO:0007669"/>
    <property type="project" value="TreeGrafter"/>
</dbReference>
<evidence type="ECO:0000256" key="1">
    <source>
        <dbReference type="ARBA" id="ARBA00008052"/>
    </source>
</evidence>
<dbReference type="CDD" id="cd13205">
    <property type="entry name" value="FERM_C_fermitin"/>
    <property type="match status" value="1"/>
</dbReference>
<keyword evidence="2" id="KW-0130">Cell adhesion</keyword>
<dbReference type="GO" id="GO:0007160">
    <property type="term" value="P:cell-matrix adhesion"/>
    <property type="evidence" value="ECO:0007669"/>
    <property type="project" value="TreeGrafter"/>
</dbReference>
<dbReference type="InterPro" id="IPR035963">
    <property type="entry name" value="FERM_2"/>
</dbReference>
<dbReference type="Pfam" id="PF00373">
    <property type="entry name" value="FERM_M"/>
    <property type="match status" value="1"/>
</dbReference>
<evidence type="ECO:0000256" key="2">
    <source>
        <dbReference type="ARBA" id="ARBA00022889"/>
    </source>
</evidence>
<accession>A0A674D993</accession>
<name>A0A674D993_SALTR</name>
<dbReference type="CDD" id="cd17185">
    <property type="entry name" value="FERM_F1_KIND3"/>
    <property type="match status" value="1"/>
</dbReference>
<dbReference type="InterPro" id="IPR011993">
    <property type="entry name" value="PH-like_dom_sf"/>
</dbReference>
<dbReference type="Pfam" id="PF00169">
    <property type="entry name" value="PH"/>
    <property type="match status" value="1"/>
</dbReference>
<dbReference type="SUPFAM" id="SSF50729">
    <property type="entry name" value="PH domain-like"/>
    <property type="match status" value="2"/>
</dbReference>
<dbReference type="GO" id="GO:0005178">
    <property type="term" value="F:integrin binding"/>
    <property type="evidence" value="ECO:0007669"/>
    <property type="project" value="TreeGrafter"/>
</dbReference>
<dbReference type="CDD" id="cd01237">
    <property type="entry name" value="PH_fermitin"/>
    <property type="match status" value="1"/>
</dbReference>
<proteinExistence type="inferred from homology"/>
<dbReference type="GeneTree" id="ENSGT00390000013444"/>
<gene>
    <name evidence="4" type="primary">FERMT3</name>
    <name evidence="4" type="synonym">LOC115205590</name>
</gene>
<dbReference type="Pfam" id="PF18124">
    <property type="entry name" value="Kindlin_2_N"/>
    <property type="match status" value="1"/>
</dbReference>
<sequence>MAAWDLSVTVEDLGADAPPITVSVTSDLHIGGVILKLVEKSQVKRDWSDHALWWEQKQQWLLRTAWTLEKCGIQADAGLIFMAQHKSLRLGLPNGLTLRLRACFSGPVFRTVLGICKMLNIRRPEELSLLRPVEEKKKKKDKDLSEELYDLTEVPLTSGTHYDIIMLCLLYVVDKAHIHSRWLDSSRSLMQQGVQENDRLWLRFKYYCFHDLEPKYDVVRLTQMYEQARWAILLEDIDCTEEEMLLFGAIQYHINKLSLSEPQTMTSSPAMDDLDSALQGLEVKLDGADMYFCFRPKRLTLKGYKQYWFKFKDASISYYKSKEESLGEPIQQINLKGCEAAPDVNVAGQKFCIKLLIPAPEGMNEVYLRCENEEQYSRWMAACRLASKEKSLADRLFQSEVQSIRSFLAMQQTNPNTHTDDSMSINTHSLVSPRYSKKYKVKQLTPRILEAYQNVAQLSLTDALLRFLQIWQALPDFGISFVVVRFKGSRKDEVLGIAPNRLIRIDLGVGDVVKTWRYNNMRQWNVNWDIRQVAIEFDGNVNMAFSCVTADCKIVHEFIGGYIFMSTRSREQSDTLNEELFHKLTGGHEAL</sequence>
<dbReference type="AlphaFoldDB" id="A0A674D993"/>
<comment type="similarity">
    <text evidence="1">Belongs to the kindlin family.</text>
</comment>
<evidence type="ECO:0000313" key="5">
    <source>
        <dbReference type="Proteomes" id="UP000472277"/>
    </source>
</evidence>
<evidence type="ECO:0000259" key="3">
    <source>
        <dbReference type="PROSITE" id="PS50003"/>
    </source>
</evidence>
<reference evidence="4" key="1">
    <citation type="submission" date="2025-08" db="UniProtKB">
        <authorList>
            <consortium name="Ensembl"/>
        </authorList>
    </citation>
    <scope>IDENTIFICATION</scope>
</reference>
<dbReference type="PANTHER" id="PTHR16160">
    <property type="entry name" value="FERMITIN 2-RELATED"/>
    <property type="match status" value="1"/>
</dbReference>
<dbReference type="GO" id="GO:0007229">
    <property type="term" value="P:integrin-mediated signaling pathway"/>
    <property type="evidence" value="ECO:0007669"/>
    <property type="project" value="InterPro"/>
</dbReference>
<organism evidence="4 5">
    <name type="scientific">Salmo trutta</name>
    <name type="common">Brown trout</name>
    <dbReference type="NCBI Taxonomy" id="8032"/>
    <lineage>
        <taxon>Eukaryota</taxon>
        <taxon>Metazoa</taxon>
        <taxon>Chordata</taxon>
        <taxon>Craniata</taxon>
        <taxon>Vertebrata</taxon>
        <taxon>Euteleostomi</taxon>
        <taxon>Actinopterygii</taxon>
        <taxon>Neopterygii</taxon>
        <taxon>Teleostei</taxon>
        <taxon>Protacanthopterygii</taxon>
        <taxon>Salmoniformes</taxon>
        <taxon>Salmonidae</taxon>
        <taxon>Salmoninae</taxon>
        <taxon>Salmo</taxon>
    </lineage>
</organism>
<feature type="domain" description="PH" evidence="3">
    <location>
        <begin position="275"/>
        <end position="388"/>
    </location>
</feature>
<dbReference type="GO" id="GO:0007159">
    <property type="term" value="P:leukocyte cell-cell adhesion"/>
    <property type="evidence" value="ECO:0007669"/>
    <property type="project" value="TreeGrafter"/>
</dbReference>
<dbReference type="Proteomes" id="UP000472277">
    <property type="component" value="Chromosome 13"/>
</dbReference>
<dbReference type="SMART" id="SM00295">
    <property type="entry name" value="B41"/>
    <property type="match status" value="1"/>
</dbReference>